<feature type="signal peptide" evidence="3">
    <location>
        <begin position="1"/>
        <end position="19"/>
    </location>
</feature>
<evidence type="ECO:0008006" key="6">
    <source>
        <dbReference type="Google" id="ProtNLM"/>
    </source>
</evidence>
<evidence type="ECO:0000313" key="5">
    <source>
        <dbReference type="Proteomes" id="UP000827549"/>
    </source>
</evidence>
<keyword evidence="2" id="KW-0472">Membrane</keyword>
<evidence type="ECO:0000256" key="1">
    <source>
        <dbReference type="SAM" id="MobiDB-lite"/>
    </source>
</evidence>
<accession>A0AAF0Y1I0</accession>
<dbReference type="AlphaFoldDB" id="A0AAF0Y1I0"/>
<dbReference type="GeneID" id="87805237"/>
<reference evidence="4" key="1">
    <citation type="submission" date="2023-10" db="EMBL/GenBank/DDBJ databases">
        <authorList>
            <person name="Noh H."/>
        </authorList>
    </citation>
    <scope>NUCLEOTIDE SEQUENCE</scope>
    <source>
        <strain evidence="4">DUCC4014</strain>
    </source>
</reference>
<dbReference type="Proteomes" id="UP000827549">
    <property type="component" value="Chromosome 2"/>
</dbReference>
<evidence type="ECO:0000256" key="3">
    <source>
        <dbReference type="SAM" id="SignalP"/>
    </source>
</evidence>
<organism evidence="4 5">
    <name type="scientific">Vanrija pseudolonga</name>
    <dbReference type="NCBI Taxonomy" id="143232"/>
    <lineage>
        <taxon>Eukaryota</taxon>
        <taxon>Fungi</taxon>
        <taxon>Dikarya</taxon>
        <taxon>Basidiomycota</taxon>
        <taxon>Agaricomycotina</taxon>
        <taxon>Tremellomycetes</taxon>
        <taxon>Trichosporonales</taxon>
        <taxon>Trichosporonaceae</taxon>
        <taxon>Vanrija</taxon>
    </lineage>
</organism>
<keyword evidence="2" id="KW-1133">Transmembrane helix</keyword>
<feature type="chain" id="PRO_5041976880" description="SUN domain-containing protein" evidence="3">
    <location>
        <begin position="20"/>
        <end position="264"/>
    </location>
</feature>
<dbReference type="EMBL" id="CP086715">
    <property type="protein sequence ID" value="WOO78438.1"/>
    <property type="molecule type" value="Genomic_DNA"/>
</dbReference>
<name>A0AAF0Y1I0_9TREE</name>
<proteinExistence type="predicted"/>
<keyword evidence="3" id="KW-0732">Signal</keyword>
<evidence type="ECO:0000256" key="2">
    <source>
        <dbReference type="SAM" id="Phobius"/>
    </source>
</evidence>
<feature type="transmembrane region" description="Helical" evidence="2">
    <location>
        <begin position="225"/>
        <end position="244"/>
    </location>
</feature>
<dbReference type="RefSeq" id="XP_062624470.1">
    <property type="nucleotide sequence ID" value="XM_062768486.1"/>
</dbReference>
<feature type="region of interest" description="Disordered" evidence="1">
    <location>
        <begin position="34"/>
        <end position="58"/>
    </location>
</feature>
<sequence length="264" mass="28787">MMLMGPLALVLALARATAAGTTAAGGAALTPHAGGLAALTPPHDGEPEGMTRGIGDSTRRNWTDAAGKTWQVVDPNPSRLPLSPWGLWFMNIEDEEYGFRCACVTRVVYMGRGPRWPINIEPWPAFDAALLLSHRYRSVLSEDLNVLSWAVDGINNSAFIRFGRHKGRLFTIHVPKHLNQTESGYFFRLATSRTGRVGTYHYSAEFGIKTYPPAPPPPTGPRPDLVIAVGTLLVVVLVAGVWGYKAYRRRREAAGAIQLPESEG</sequence>
<protein>
    <recommendedName>
        <fullName evidence="6">SUN domain-containing protein</fullName>
    </recommendedName>
</protein>
<evidence type="ECO:0000313" key="4">
    <source>
        <dbReference type="EMBL" id="WOO78438.1"/>
    </source>
</evidence>
<keyword evidence="5" id="KW-1185">Reference proteome</keyword>
<keyword evidence="2" id="KW-0812">Transmembrane</keyword>
<gene>
    <name evidence="4" type="ORF">LOC62_02G001986</name>
</gene>